<dbReference type="Pfam" id="PF01878">
    <property type="entry name" value="EVE"/>
    <property type="match status" value="1"/>
</dbReference>
<protein>
    <recommendedName>
        <fullName evidence="1">EVE domain-containing protein</fullName>
    </recommendedName>
</protein>
<name>A0A0B4XP37_9GAMM</name>
<dbReference type="InterPro" id="IPR047197">
    <property type="entry name" value="THYN1-like_EVE"/>
</dbReference>
<dbReference type="InterPro" id="IPR015947">
    <property type="entry name" value="PUA-like_sf"/>
</dbReference>
<proteinExistence type="predicted"/>
<dbReference type="Proteomes" id="UP000006764">
    <property type="component" value="Chromosome"/>
</dbReference>
<dbReference type="KEGG" id="apac:S7S_08155"/>
<evidence type="ECO:0000313" key="2">
    <source>
        <dbReference type="EMBL" id="AJD48047.1"/>
    </source>
</evidence>
<dbReference type="STRING" id="391936.S7S_08155"/>
<accession>A0A0B4XP37</accession>
<dbReference type="Gene3D" id="3.10.590.10">
    <property type="entry name" value="ph1033 like domains"/>
    <property type="match status" value="1"/>
</dbReference>
<sequence>MIGDITGNRRTPAMAYWLFKTEPDTYSIDDLRQEQRCGWEGIRNYQARNRLRDEVKKGDQVFIYHSSCKVPAIVGLAEVVRDAYPDPTQFDPEAPYYDPKSDPDAPRWLRVDVAYRRHFPHPVTLRDIKADPTLAGMELVNRSRLSIQHVDDDIASRLLKRLG</sequence>
<dbReference type="InterPro" id="IPR052181">
    <property type="entry name" value="5hmC_binding"/>
</dbReference>
<reference evidence="2 3" key="1">
    <citation type="journal article" date="2012" name="J. Bacteriol.">
        <title>Genome sequence of an alkane-degrading bacterium, Alcanivorax pacificus type strain W11-5, isolated from deep sea sediment.</title>
        <authorList>
            <person name="Lai Q."/>
            <person name="Shao Z."/>
        </authorList>
    </citation>
    <scope>NUCLEOTIDE SEQUENCE [LARGE SCALE GENOMIC DNA]</scope>
    <source>
        <strain evidence="2 3">W11-5</strain>
    </source>
</reference>
<dbReference type="InterPro" id="IPR002740">
    <property type="entry name" value="EVE_domain"/>
</dbReference>
<feature type="domain" description="EVE" evidence="1">
    <location>
        <begin position="15"/>
        <end position="159"/>
    </location>
</feature>
<organism evidence="2 3">
    <name type="scientific">Isoalcanivorax pacificus W11-5</name>
    <dbReference type="NCBI Taxonomy" id="391936"/>
    <lineage>
        <taxon>Bacteria</taxon>
        <taxon>Pseudomonadati</taxon>
        <taxon>Pseudomonadota</taxon>
        <taxon>Gammaproteobacteria</taxon>
        <taxon>Oceanospirillales</taxon>
        <taxon>Alcanivoracaceae</taxon>
        <taxon>Isoalcanivorax</taxon>
    </lineage>
</organism>
<dbReference type="AlphaFoldDB" id="A0A0B4XP37"/>
<gene>
    <name evidence="2" type="ORF">S7S_08155</name>
</gene>
<dbReference type="EMBL" id="CP004387">
    <property type="protein sequence ID" value="AJD48047.1"/>
    <property type="molecule type" value="Genomic_DNA"/>
</dbReference>
<dbReference type="HOGENOM" id="CLU_041799_2_2_6"/>
<keyword evidence="3" id="KW-1185">Reference proteome</keyword>
<evidence type="ECO:0000313" key="3">
    <source>
        <dbReference type="Proteomes" id="UP000006764"/>
    </source>
</evidence>
<dbReference type="SUPFAM" id="SSF88697">
    <property type="entry name" value="PUA domain-like"/>
    <property type="match status" value="1"/>
</dbReference>
<dbReference type="CDD" id="cd21133">
    <property type="entry name" value="EVE"/>
    <property type="match status" value="1"/>
</dbReference>
<dbReference type="PANTHER" id="PTHR14087">
    <property type="entry name" value="THYMOCYTE NUCLEAR PROTEIN 1"/>
    <property type="match status" value="1"/>
</dbReference>
<dbReference type="RefSeq" id="WP_008735906.1">
    <property type="nucleotide sequence ID" value="NZ_CP004387.1"/>
</dbReference>
<evidence type="ECO:0000259" key="1">
    <source>
        <dbReference type="Pfam" id="PF01878"/>
    </source>
</evidence>
<dbReference type="PANTHER" id="PTHR14087:SF7">
    <property type="entry name" value="THYMOCYTE NUCLEAR PROTEIN 1"/>
    <property type="match status" value="1"/>
</dbReference>